<dbReference type="PANTHER" id="PTHR46477">
    <property type="entry name" value="CYSTEINE/HISTIDINE-RICH C1 DOMAIN FAMILY PROTEIN"/>
    <property type="match status" value="1"/>
</dbReference>
<dbReference type="InterPro" id="IPR046349">
    <property type="entry name" value="C1-like_sf"/>
</dbReference>
<feature type="domain" description="DC1" evidence="2">
    <location>
        <begin position="80"/>
        <end position="124"/>
    </location>
</feature>
<dbReference type="PANTHER" id="PTHR46477:SF3">
    <property type="entry name" value="CYSTEINE_HISTIDINE-RICH C1 DOMAIN FAMILY PROTEIN"/>
    <property type="match status" value="1"/>
</dbReference>
<organism evidence="3 4">
    <name type="scientific">Taxus chinensis</name>
    <name type="common">Chinese yew</name>
    <name type="synonym">Taxus wallichiana var. chinensis</name>
    <dbReference type="NCBI Taxonomy" id="29808"/>
    <lineage>
        <taxon>Eukaryota</taxon>
        <taxon>Viridiplantae</taxon>
        <taxon>Streptophyta</taxon>
        <taxon>Embryophyta</taxon>
        <taxon>Tracheophyta</taxon>
        <taxon>Spermatophyta</taxon>
        <taxon>Pinopsida</taxon>
        <taxon>Pinidae</taxon>
        <taxon>Conifers II</taxon>
        <taxon>Cupressales</taxon>
        <taxon>Taxaceae</taxon>
        <taxon>Taxus</taxon>
    </lineage>
</organism>
<keyword evidence="1" id="KW-0677">Repeat</keyword>
<reference evidence="3 4" key="1">
    <citation type="journal article" date="2021" name="Nat. Plants">
        <title>The Taxus genome provides insights into paclitaxel biosynthesis.</title>
        <authorList>
            <person name="Xiong X."/>
            <person name="Gou J."/>
            <person name="Liao Q."/>
            <person name="Li Y."/>
            <person name="Zhou Q."/>
            <person name="Bi G."/>
            <person name="Li C."/>
            <person name="Du R."/>
            <person name="Wang X."/>
            <person name="Sun T."/>
            <person name="Guo L."/>
            <person name="Liang H."/>
            <person name="Lu P."/>
            <person name="Wu Y."/>
            <person name="Zhang Z."/>
            <person name="Ro D.K."/>
            <person name="Shang Y."/>
            <person name="Huang S."/>
            <person name="Yan J."/>
        </authorList>
    </citation>
    <scope>NUCLEOTIDE SEQUENCE [LARGE SCALE GENOMIC DNA]</scope>
    <source>
        <strain evidence="3">Ta-2019</strain>
    </source>
</reference>
<dbReference type="Proteomes" id="UP000824469">
    <property type="component" value="Unassembled WGS sequence"/>
</dbReference>
<dbReference type="EMBL" id="JAHRHJ020001414">
    <property type="protein sequence ID" value="KAH9293234.1"/>
    <property type="molecule type" value="Genomic_DNA"/>
</dbReference>
<gene>
    <name evidence="3" type="ORF">KI387_041562</name>
</gene>
<name>A0AA38C9M0_TAXCH</name>
<evidence type="ECO:0000259" key="2">
    <source>
        <dbReference type="Pfam" id="PF03107"/>
    </source>
</evidence>
<dbReference type="SUPFAM" id="SSF57889">
    <property type="entry name" value="Cysteine-rich domain"/>
    <property type="match status" value="2"/>
</dbReference>
<protein>
    <recommendedName>
        <fullName evidence="2">DC1 domain-containing protein</fullName>
    </recommendedName>
</protein>
<proteinExistence type="predicted"/>
<evidence type="ECO:0000256" key="1">
    <source>
        <dbReference type="ARBA" id="ARBA00022737"/>
    </source>
</evidence>
<keyword evidence="4" id="KW-1185">Reference proteome</keyword>
<comment type="caution">
    <text evidence="3">The sequence shown here is derived from an EMBL/GenBank/DDBJ whole genome shotgun (WGS) entry which is preliminary data.</text>
</comment>
<feature type="non-terminal residue" evidence="3">
    <location>
        <position position="1"/>
    </location>
</feature>
<dbReference type="OMA" id="CINLPRT"/>
<dbReference type="AlphaFoldDB" id="A0AA38C9M0"/>
<dbReference type="InterPro" id="IPR004146">
    <property type="entry name" value="DC1"/>
</dbReference>
<evidence type="ECO:0000313" key="3">
    <source>
        <dbReference type="EMBL" id="KAH9293234.1"/>
    </source>
</evidence>
<accession>A0AA38C9M0</accession>
<dbReference type="Pfam" id="PF03107">
    <property type="entry name" value="C1_2"/>
    <property type="match status" value="1"/>
</dbReference>
<evidence type="ECO:0000313" key="4">
    <source>
        <dbReference type="Proteomes" id="UP000824469"/>
    </source>
</evidence>
<sequence length="177" mass="20097">KCNSCPKFTLHRACAELPDKYEGHPFYVNPFTFRKKTRLPHDCSACGEPLEGFLFSSPTDGVRLHPLCINLPRTLTYGGHRDHPLQLLMTGGKFNCSRCNEDKHFWSYRCEEIVCKLRVDLNCVKVDLHGISEHGFLRAAPGSRRKECMGALGNATVFTFRTSGKLALRFVRCFCLL</sequence>